<dbReference type="AlphaFoldDB" id="A0A1H8ZVT3"/>
<accession>A0A1H8ZVT3</accession>
<dbReference type="SUPFAM" id="SSF53254">
    <property type="entry name" value="Phosphoglycerate mutase-like"/>
    <property type="match status" value="1"/>
</dbReference>
<dbReference type="InterPro" id="IPR013078">
    <property type="entry name" value="His_Pase_superF_clade-1"/>
</dbReference>
<name>A0A1H8ZVT3_9SPIR</name>
<evidence type="ECO:0000313" key="2">
    <source>
        <dbReference type="Proteomes" id="UP000182360"/>
    </source>
</evidence>
<dbReference type="EMBL" id="FOFU01000001">
    <property type="protein sequence ID" value="SEP68484.1"/>
    <property type="molecule type" value="Genomic_DNA"/>
</dbReference>
<dbReference type="CDD" id="cd07067">
    <property type="entry name" value="HP_PGM_like"/>
    <property type="match status" value="1"/>
</dbReference>
<reference evidence="1 2" key="1">
    <citation type="submission" date="2016-10" db="EMBL/GenBank/DDBJ databases">
        <authorList>
            <person name="de Groot N.N."/>
        </authorList>
    </citation>
    <scope>NUCLEOTIDE SEQUENCE [LARGE SCALE GENOMIC DNA]</scope>
    <source>
        <strain evidence="1 2">B25</strain>
    </source>
</reference>
<evidence type="ECO:0000313" key="1">
    <source>
        <dbReference type="EMBL" id="SEP68484.1"/>
    </source>
</evidence>
<dbReference type="Pfam" id="PF00300">
    <property type="entry name" value="His_Phos_1"/>
    <property type="match status" value="1"/>
</dbReference>
<organism evidence="1 2">
    <name type="scientific">Treponema bryantii</name>
    <dbReference type="NCBI Taxonomy" id="163"/>
    <lineage>
        <taxon>Bacteria</taxon>
        <taxon>Pseudomonadati</taxon>
        <taxon>Spirochaetota</taxon>
        <taxon>Spirochaetia</taxon>
        <taxon>Spirochaetales</taxon>
        <taxon>Treponemataceae</taxon>
        <taxon>Treponema</taxon>
    </lineage>
</organism>
<dbReference type="InterPro" id="IPR029033">
    <property type="entry name" value="His_PPase_superfam"/>
</dbReference>
<proteinExistence type="predicted"/>
<dbReference type="STRING" id="163.SAMN04487775_103139"/>
<sequence length="282" mass="32814">MLDTANYICTIIEDMRLIFIRHGDPDYIHDDLTEKGKREVALLTKRVCSWKNITAFYQSPLGRAKATAAPSLKALKRKAKTCSWLQEFKYKTRMTENYPNKKWAGKDVMCWDLLPEFFTSDKDFFDKDHWYDSKFMKSGNIEKYYKEVCDGIDGILAEYGYTRNNKNFYDVAKPVPNHNWNEPIERYHLTSVKDDYPEEPTLVFFCHLGVMFTIIAHLTGLSPMQLWQGFYVAPTSITILNSEERLAGQAWFRVERLGDTNHLTNGGEPISSSGYFAEVFRE</sequence>
<protein>
    <submittedName>
        <fullName evidence="1">Probable phosphoglycerate mutase</fullName>
    </submittedName>
</protein>
<dbReference type="Gene3D" id="3.40.50.1240">
    <property type="entry name" value="Phosphoglycerate mutase-like"/>
    <property type="match status" value="1"/>
</dbReference>
<gene>
    <name evidence="1" type="ORF">SAMN04487977_101109</name>
</gene>
<keyword evidence="2" id="KW-1185">Reference proteome</keyword>
<dbReference type="Proteomes" id="UP000182360">
    <property type="component" value="Unassembled WGS sequence"/>
</dbReference>